<evidence type="ECO:0000256" key="1">
    <source>
        <dbReference type="SAM" id="Phobius"/>
    </source>
</evidence>
<keyword evidence="1" id="KW-0472">Membrane</keyword>
<dbReference type="Proteomes" id="UP000316806">
    <property type="component" value="Chromosome"/>
</dbReference>
<evidence type="ECO:0000313" key="2">
    <source>
        <dbReference type="EMBL" id="QDQ09215.1"/>
    </source>
</evidence>
<gene>
    <name evidence="2" type="ORF">FH965_00390</name>
</gene>
<dbReference type="RefSeq" id="WP_144000794.1">
    <property type="nucleotide sequence ID" value="NZ_CP040916.1"/>
</dbReference>
<organism evidence="2 3">
    <name type="scientific">Streptomyces spectabilis</name>
    <dbReference type="NCBI Taxonomy" id="68270"/>
    <lineage>
        <taxon>Bacteria</taxon>
        <taxon>Bacillati</taxon>
        <taxon>Actinomycetota</taxon>
        <taxon>Actinomycetes</taxon>
        <taxon>Kitasatosporales</taxon>
        <taxon>Streptomycetaceae</taxon>
        <taxon>Streptomyces</taxon>
    </lineage>
</organism>
<sequence>MRRSTVLIPAGVVAVAGSLTGLILWLNQPSYDDRVNDCVAALKDRPVGDKAEPEACEEAKGGD</sequence>
<feature type="transmembrane region" description="Helical" evidence="1">
    <location>
        <begin position="6"/>
        <end position="26"/>
    </location>
</feature>
<name>A0A516R0M7_STRST</name>
<protein>
    <submittedName>
        <fullName evidence="2">Uncharacterized protein</fullName>
    </submittedName>
</protein>
<keyword evidence="1" id="KW-0812">Transmembrane</keyword>
<keyword evidence="1" id="KW-1133">Transmembrane helix</keyword>
<accession>A0A516R0M7</accession>
<proteinExistence type="predicted"/>
<evidence type="ECO:0000313" key="3">
    <source>
        <dbReference type="Proteomes" id="UP000316806"/>
    </source>
</evidence>
<reference evidence="2 3" key="1">
    <citation type="journal article" date="2019" name="J. Ind. Microbiol. Biotechnol.">
        <title>The complete genomic sequence of Streptomyces spectabilis NRRL-2792 and identification of secondary metabolite biosynthetic gene clusters.</title>
        <authorList>
            <person name="Sinha A."/>
            <person name="Phillips-Salemka S."/>
            <person name="Niraula T.A."/>
            <person name="Short K.A."/>
            <person name="Niraula N.P."/>
        </authorList>
    </citation>
    <scope>NUCLEOTIDE SEQUENCE [LARGE SCALE GENOMIC DNA]</scope>
    <source>
        <strain evidence="2 3">NRRL 2792</strain>
    </source>
</reference>
<dbReference type="EMBL" id="CP040916">
    <property type="protein sequence ID" value="QDQ09215.1"/>
    <property type="molecule type" value="Genomic_DNA"/>
</dbReference>
<dbReference type="AlphaFoldDB" id="A0A516R0M7"/>